<accession>A0A127M833</accession>
<dbReference type="RefSeq" id="WP_008251338.1">
    <property type="nucleotide sequence ID" value="NZ_CACSIJ010000015.1"/>
</dbReference>
<gene>
    <name evidence="2" type="ORF">AZF00_13900</name>
</gene>
<organism evidence="2 3">
    <name type="scientific">Zhongshania aliphaticivorans</name>
    <dbReference type="NCBI Taxonomy" id="1470434"/>
    <lineage>
        <taxon>Bacteria</taxon>
        <taxon>Pseudomonadati</taxon>
        <taxon>Pseudomonadota</taxon>
        <taxon>Gammaproteobacteria</taxon>
        <taxon>Cellvibrionales</taxon>
        <taxon>Spongiibacteraceae</taxon>
        <taxon>Zhongshania</taxon>
    </lineage>
</organism>
<reference evidence="2 3" key="1">
    <citation type="submission" date="2015-12" db="EMBL/GenBank/DDBJ databases">
        <authorList>
            <person name="Shamseldin A."/>
            <person name="Moawad H."/>
            <person name="Abd El-Rahim W.M."/>
            <person name="Sadowsky M.J."/>
        </authorList>
    </citation>
    <scope>NUCLEOTIDE SEQUENCE [LARGE SCALE GENOMIC DNA]</scope>
    <source>
        <strain evidence="2 3">SM2</strain>
    </source>
</reference>
<dbReference type="InterPro" id="IPR003734">
    <property type="entry name" value="DUF155"/>
</dbReference>
<proteinExistence type="predicted"/>
<dbReference type="EMBL" id="CP014544">
    <property type="protein sequence ID" value="AMO69328.1"/>
    <property type="molecule type" value="Genomic_DNA"/>
</dbReference>
<dbReference type="Pfam" id="PF02582">
    <property type="entry name" value="DUF155"/>
    <property type="match status" value="1"/>
</dbReference>
<dbReference type="PANTHER" id="PTHR16255:SF1">
    <property type="entry name" value="REQUIRED FOR MEIOTIC NUCLEAR DIVISION PROTEIN 1 HOMOLOG"/>
    <property type="match status" value="1"/>
</dbReference>
<name>A0A127M833_9GAMM</name>
<evidence type="ECO:0000313" key="2">
    <source>
        <dbReference type="EMBL" id="AMO69328.1"/>
    </source>
</evidence>
<evidence type="ECO:0000313" key="3">
    <source>
        <dbReference type="Proteomes" id="UP000074119"/>
    </source>
</evidence>
<evidence type="ECO:0000259" key="1">
    <source>
        <dbReference type="Pfam" id="PF02582"/>
    </source>
</evidence>
<dbReference type="InterPro" id="IPR051624">
    <property type="entry name" value="RMD1/Sad1-interacting"/>
</dbReference>
<dbReference type="OrthoDB" id="529323at2"/>
<protein>
    <submittedName>
        <fullName evidence="2">Sad1-interacting factor 2</fullName>
    </submittedName>
</protein>
<feature type="domain" description="DUF155" evidence="1">
    <location>
        <begin position="49"/>
        <end position="215"/>
    </location>
</feature>
<dbReference type="PANTHER" id="PTHR16255">
    <property type="entry name" value="REQUIRED FOR MEIOTIC NUCLEAR DIVISION PROTEIN 1 HOMOLOG"/>
    <property type="match status" value="1"/>
</dbReference>
<sequence>MPFCNSTISVINLGDAFQIPELESAALAPYEFTRYRDAYHVPTVSGEAWLFQYGIVVFWAVSDDDQQLLIKRVTPYILLESTKRGRELFQFTLNAEQLSVRGDQISLPGDDHLLRLAVSHALAQSTQLIVFETMVLDNIKATAHIPATLAEKGKIPLRRKELAKIRGRLFAAKSDIILHYGLLDTPEFFWEHPNLESTYMQLARYLDIKPRVDVLSQKLGTIHELLEILADEQNHSHSAFLEWIVILLIGFEVVMAAFH</sequence>
<dbReference type="AlphaFoldDB" id="A0A127M833"/>
<dbReference type="KEGG" id="zal:AZF00_13900"/>
<dbReference type="Proteomes" id="UP000074119">
    <property type="component" value="Chromosome"/>
</dbReference>
<dbReference type="STRING" id="1470434.AZF00_13900"/>